<feature type="domain" description="N-acetyltransferase" evidence="1">
    <location>
        <begin position="30"/>
        <end position="196"/>
    </location>
</feature>
<dbReference type="Proteomes" id="UP000280955">
    <property type="component" value="Unassembled WGS sequence"/>
</dbReference>
<dbReference type="EMBL" id="RBLJ01000001">
    <property type="protein sequence ID" value="RKS65804.1"/>
    <property type="molecule type" value="Genomic_DNA"/>
</dbReference>
<dbReference type="InterPro" id="IPR000182">
    <property type="entry name" value="GNAT_dom"/>
</dbReference>
<comment type="caution">
    <text evidence="2">The sequence shown here is derived from an EMBL/GenBank/DDBJ whole genome shotgun (WGS) entry which is preliminary data.</text>
</comment>
<reference evidence="2 3" key="1">
    <citation type="submission" date="2018-10" db="EMBL/GenBank/DDBJ databases">
        <title>Genomic Encyclopedia of Archaeal and Bacterial Type Strains, Phase II (KMG-II): from individual species to whole genera.</title>
        <authorList>
            <person name="Goeker M."/>
        </authorList>
    </citation>
    <scope>NUCLEOTIDE SEQUENCE [LARGE SCALE GENOMIC DNA]</scope>
    <source>
        <strain evidence="2 3">DSM 15149</strain>
    </source>
</reference>
<dbReference type="Gene3D" id="3.40.630.30">
    <property type="match status" value="1"/>
</dbReference>
<sequence length="197" mass="23096">MRLQVVSLLKDDEKEELIMLKNERIMLVEPTIGLADTMYCAIKENREYLSRYMPWVKAITNEESFIENMKEAVENFNKCENELRFSIIRLDDNRFLGALGLIVRDKEIPFFEMGYWLCRDAVGFGYVSDGVKLLEKYAFENLKAKRIEIRMAASNMASRKVAERNHYQLEGILKCERRLPSGEIDDTAIYSKCMYQC</sequence>
<evidence type="ECO:0000259" key="1">
    <source>
        <dbReference type="PROSITE" id="PS51186"/>
    </source>
</evidence>
<dbReference type="PANTHER" id="PTHR43441:SF3">
    <property type="entry name" value="ACETYLTRANSFERASE"/>
    <property type="match status" value="1"/>
</dbReference>
<organism evidence="2 3">
    <name type="scientific">Photorhabdus asymbiotica</name>
    <dbReference type="NCBI Taxonomy" id="291112"/>
    <lineage>
        <taxon>Bacteria</taxon>
        <taxon>Pseudomonadati</taxon>
        <taxon>Pseudomonadota</taxon>
        <taxon>Gammaproteobacteria</taxon>
        <taxon>Enterobacterales</taxon>
        <taxon>Morganellaceae</taxon>
        <taxon>Photorhabdus</taxon>
    </lineage>
</organism>
<dbReference type="InterPro" id="IPR051908">
    <property type="entry name" value="Ribosomal_N-acetyltransferase"/>
</dbReference>
<evidence type="ECO:0000313" key="3">
    <source>
        <dbReference type="Proteomes" id="UP000280955"/>
    </source>
</evidence>
<dbReference type="PANTHER" id="PTHR43441">
    <property type="entry name" value="RIBOSOMAL-PROTEIN-SERINE ACETYLTRANSFERASE"/>
    <property type="match status" value="1"/>
</dbReference>
<gene>
    <name evidence="2" type="ORF">BDD30_0073</name>
</gene>
<dbReference type="InterPro" id="IPR016181">
    <property type="entry name" value="Acyl_CoA_acyltransferase"/>
</dbReference>
<evidence type="ECO:0000313" key="2">
    <source>
        <dbReference type="EMBL" id="RKS65804.1"/>
    </source>
</evidence>
<dbReference type="Pfam" id="PF13302">
    <property type="entry name" value="Acetyltransf_3"/>
    <property type="match status" value="1"/>
</dbReference>
<accession>A0ABX9SQR5</accession>
<proteinExistence type="predicted"/>
<dbReference type="RefSeq" id="WP_197535155.1">
    <property type="nucleotide sequence ID" value="NC_012962.1"/>
</dbReference>
<name>A0ABX9SQR5_9GAMM</name>
<keyword evidence="3" id="KW-1185">Reference proteome</keyword>
<dbReference type="PROSITE" id="PS51186">
    <property type="entry name" value="GNAT"/>
    <property type="match status" value="1"/>
</dbReference>
<protein>
    <submittedName>
        <fullName evidence="2">RimJ/RimL family protein N-acetyltransferase</fullName>
    </submittedName>
</protein>
<dbReference type="SUPFAM" id="SSF55729">
    <property type="entry name" value="Acyl-CoA N-acyltransferases (Nat)"/>
    <property type="match status" value="1"/>
</dbReference>